<dbReference type="Gene3D" id="3.40.630.30">
    <property type="match status" value="1"/>
</dbReference>
<dbReference type="InterPro" id="IPR016181">
    <property type="entry name" value="Acyl_CoA_acyltransferase"/>
</dbReference>
<gene>
    <name evidence="1" type="ORF">S01H1_00120</name>
</gene>
<evidence type="ECO:0000313" key="1">
    <source>
        <dbReference type="EMBL" id="GAF70615.1"/>
    </source>
</evidence>
<sequence>MEYCSEIIVLRDATQKDLEYVRQYPINPEVTKHFEDVKIAGWAKTGLINNQILGVGGIVIFWPGVGEGWYALSEYANTYKIAVAMFITRYIDIAVAELKLHRFQTTIRADFRKAIKLIEVAGLVREGTMLQYTEDKKDAHIYAKLF</sequence>
<dbReference type="AlphaFoldDB" id="X0T3J4"/>
<name>X0T3J4_9ZZZZ</name>
<dbReference type="SUPFAM" id="SSF55729">
    <property type="entry name" value="Acyl-CoA N-acyltransferases (Nat)"/>
    <property type="match status" value="1"/>
</dbReference>
<reference evidence="1" key="1">
    <citation type="journal article" date="2014" name="Front. Microbiol.">
        <title>High frequency of phylogenetically diverse reductive dehalogenase-homologous genes in deep subseafloor sedimentary metagenomes.</title>
        <authorList>
            <person name="Kawai M."/>
            <person name="Futagami T."/>
            <person name="Toyoda A."/>
            <person name="Takaki Y."/>
            <person name="Nishi S."/>
            <person name="Hori S."/>
            <person name="Arai W."/>
            <person name="Tsubouchi T."/>
            <person name="Morono Y."/>
            <person name="Uchiyama I."/>
            <person name="Ito T."/>
            <person name="Fujiyama A."/>
            <person name="Inagaki F."/>
            <person name="Takami H."/>
        </authorList>
    </citation>
    <scope>NUCLEOTIDE SEQUENCE</scope>
    <source>
        <strain evidence="1">Expedition CK06-06</strain>
    </source>
</reference>
<proteinExistence type="predicted"/>
<comment type="caution">
    <text evidence="1">The sequence shown here is derived from an EMBL/GenBank/DDBJ whole genome shotgun (WGS) entry which is preliminary data.</text>
</comment>
<protein>
    <recommendedName>
        <fullName evidence="2">N-acetyltransferase domain-containing protein</fullName>
    </recommendedName>
</protein>
<dbReference type="EMBL" id="BARS01000035">
    <property type="protein sequence ID" value="GAF70615.1"/>
    <property type="molecule type" value="Genomic_DNA"/>
</dbReference>
<evidence type="ECO:0008006" key="2">
    <source>
        <dbReference type="Google" id="ProtNLM"/>
    </source>
</evidence>
<organism evidence="1">
    <name type="scientific">marine sediment metagenome</name>
    <dbReference type="NCBI Taxonomy" id="412755"/>
    <lineage>
        <taxon>unclassified sequences</taxon>
        <taxon>metagenomes</taxon>
        <taxon>ecological metagenomes</taxon>
    </lineage>
</organism>
<accession>X0T3J4</accession>